<evidence type="ECO:0000256" key="1">
    <source>
        <dbReference type="ARBA" id="ARBA00004141"/>
    </source>
</evidence>
<dbReference type="EMBL" id="JAPDRL010000034">
    <property type="protein sequence ID" value="KAJ9664949.1"/>
    <property type="molecule type" value="Genomic_DNA"/>
</dbReference>
<feature type="transmembrane region" description="Helical" evidence="6">
    <location>
        <begin position="384"/>
        <end position="404"/>
    </location>
</feature>
<evidence type="ECO:0000256" key="6">
    <source>
        <dbReference type="SAM" id="Phobius"/>
    </source>
</evidence>
<keyword evidence="5 6" id="KW-0472">Membrane</keyword>
<dbReference type="Gene3D" id="1.20.1250.20">
    <property type="entry name" value="MFS general substrate transporter like domains"/>
    <property type="match status" value="1"/>
</dbReference>
<evidence type="ECO:0000259" key="7">
    <source>
        <dbReference type="PROSITE" id="PS50850"/>
    </source>
</evidence>
<dbReference type="CDD" id="cd17330">
    <property type="entry name" value="MFS_SLC46_TetA_like"/>
    <property type="match status" value="1"/>
</dbReference>
<evidence type="ECO:0000256" key="3">
    <source>
        <dbReference type="ARBA" id="ARBA00022692"/>
    </source>
</evidence>
<comment type="subcellular location">
    <subcellularLocation>
        <location evidence="1">Membrane</location>
        <topology evidence="1">Multi-pass membrane protein</topology>
    </subcellularLocation>
</comment>
<keyword evidence="9" id="KW-1185">Reference proteome</keyword>
<feature type="transmembrane region" description="Helical" evidence="6">
    <location>
        <begin position="55"/>
        <end position="79"/>
    </location>
</feature>
<organism evidence="8 9">
    <name type="scientific">Coniosporium apollinis</name>
    <dbReference type="NCBI Taxonomy" id="61459"/>
    <lineage>
        <taxon>Eukaryota</taxon>
        <taxon>Fungi</taxon>
        <taxon>Dikarya</taxon>
        <taxon>Ascomycota</taxon>
        <taxon>Pezizomycotina</taxon>
        <taxon>Dothideomycetes</taxon>
        <taxon>Dothideomycetes incertae sedis</taxon>
        <taxon>Coniosporium</taxon>
    </lineage>
</organism>
<feature type="transmembrane region" description="Helical" evidence="6">
    <location>
        <begin position="292"/>
        <end position="311"/>
    </location>
</feature>
<feature type="transmembrane region" description="Helical" evidence="6">
    <location>
        <begin position="193"/>
        <end position="215"/>
    </location>
</feature>
<reference evidence="8" key="1">
    <citation type="submission" date="2022-10" db="EMBL/GenBank/DDBJ databases">
        <title>Culturing micro-colonial fungi from biological soil crusts in the Mojave desert and describing Neophaeococcomyces mojavensis, and introducing the new genera and species Taxawa tesnikishii.</title>
        <authorList>
            <person name="Kurbessoian T."/>
            <person name="Stajich J.E."/>
        </authorList>
    </citation>
    <scope>NUCLEOTIDE SEQUENCE</scope>
    <source>
        <strain evidence="8">TK_1</strain>
    </source>
</reference>
<keyword evidence="3 6" id="KW-0812">Transmembrane</keyword>
<protein>
    <recommendedName>
        <fullName evidence="7">Major facilitator superfamily (MFS) profile domain-containing protein</fullName>
    </recommendedName>
</protein>
<dbReference type="Proteomes" id="UP001172684">
    <property type="component" value="Unassembled WGS sequence"/>
</dbReference>
<dbReference type="PANTHER" id="PTHR23504">
    <property type="entry name" value="MAJOR FACILITATOR SUPERFAMILY DOMAIN-CONTAINING PROTEIN 10"/>
    <property type="match status" value="1"/>
</dbReference>
<feature type="transmembrane region" description="Helical" evidence="6">
    <location>
        <begin position="482"/>
        <end position="502"/>
    </location>
</feature>
<name>A0ABQ9NRA2_9PEZI</name>
<feature type="transmembrane region" description="Helical" evidence="6">
    <location>
        <begin position="21"/>
        <end position="43"/>
    </location>
</feature>
<dbReference type="InterPro" id="IPR011701">
    <property type="entry name" value="MFS"/>
</dbReference>
<dbReference type="SUPFAM" id="SSF103473">
    <property type="entry name" value="MFS general substrate transporter"/>
    <property type="match status" value="1"/>
</dbReference>
<proteinExistence type="predicted"/>
<accession>A0ABQ9NRA2</accession>
<feature type="transmembrane region" description="Helical" evidence="6">
    <location>
        <begin position="361"/>
        <end position="378"/>
    </location>
</feature>
<evidence type="ECO:0000313" key="8">
    <source>
        <dbReference type="EMBL" id="KAJ9664949.1"/>
    </source>
</evidence>
<feature type="domain" description="Major facilitator superfamily (MFS) profile" evidence="7">
    <location>
        <begin position="20"/>
        <end position="506"/>
    </location>
</feature>
<keyword evidence="4 6" id="KW-1133">Transmembrane helix</keyword>
<evidence type="ECO:0000313" key="9">
    <source>
        <dbReference type="Proteomes" id="UP001172684"/>
    </source>
</evidence>
<evidence type="ECO:0000256" key="5">
    <source>
        <dbReference type="ARBA" id="ARBA00023136"/>
    </source>
</evidence>
<feature type="transmembrane region" description="Helical" evidence="6">
    <location>
        <begin position="411"/>
        <end position="435"/>
    </location>
</feature>
<comment type="caution">
    <text evidence="8">The sequence shown here is derived from an EMBL/GenBank/DDBJ whole genome shotgun (WGS) entry which is preliminary data.</text>
</comment>
<feature type="transmembrane region" description="Helical" evidence="6">
    <location>
        <begin position="91"/>
        <end position="114"/>
    </location>
</feature>
<dbReference type="PRINTS" id="PR01035">
    <property type="entry name" value="TCRTETA"/>
</dbReference>
<dbReference type="InterPro" id="IPR020846">
    <property type="entry name" value="MFS_dom"/>
</dbReference>
<dbReference type="PROSITE" id="PS50850">
    <property type="entry name" value="MFS"/>
    <property type="match status" value="1"/>
</dbReference>
<evidence type="ECO:0000256" key="2">
    <source>
        <dbReference type="ARBA" id="ARBA00022448"/>
    </source>
</evidence>
<sequence>MFLTQTQRLPRDPEKFPTAQLFLLALVRLAEPIALTSIFPYAWQLVLDLNATDDSNAAFAAGCLISAFAFAEALTGMYWGGLSDKIGRKPVLLSGCAGTMLSLLVVGFAPNLWVALAGRALGGCLNGNIGVIQTMVGELVSKPEHEPRAYAVMPFVWSVGTIVGPAIGGYLARPAENFPSVFSSSGIFASFPYLLPNLVCAIMLLCSIIAGYIFLQETHPDLQPWSTPEDLNHTSARTPLIPTAGSTAHAAADLQIESYGTFDAVQITEDEDWVVRPDDRPASISSAPSEKVFTKPVIMLVIALGIFAYHSMTYDHLLPIFLQDKWVEGDISALSVLPGSFAGGIGLTIQEVGMIMSVNGLIALIIQAIVFPLMASWLGVWKLFVLVTVCHPIAYFIVPYLVILPREWVLTGIYVCFTIRNFLTIIAYPLLLMLIKEASPSPSHLGKINGLAASTGGACRCIASPIAGLLYGIGSQLNFTALSWWVSAAVALVGAFQIPFITRQKNKIATIRTAVPCRFMPEEEPLKRDVVHITV</sequence>
<dbReference type="Pfam" id="PF07690">
    <property type="entry name" value="MFS_1"/>
    <property type="match status" value="1"/>
</dbReference>
<gene>
    <name evidence="8" type="ORF">H2201_005001</name>
</gene>
<evidence type="ECO:0000256" key="4">
    <source>
        <dbReference type="ARBA" id="ARBA00022989"/>
    </source>
</evidence>
<keyword evidence="2" id="KW-0813">Transport</keyword>
<dbReference type="PANTHER" id="PTHR23504:SF2">
    <property type="entry name" value="TRANSPORTER, PUTATIVE (AFU_ORTHOLOGUE AFUA_8G04150)-RELATED"/>
    <property type="match status" value="1"/>
</dbReference>
<dbReference type="InterPro" id="IPR036259">
    <property type="entry name" value="MFS_trans_sf"/>
</dbReference>
<feature type="transmembrane region" description="Helical" evidence="6">
    <location>
        <begin position="152"/>
        <end position="173"/>
    </location>
</feature>
<dbReference type="InterPro" id="IPR001958">
    <property type="entry name" value="Tet-R_TetA/multi-R_MdtG-like"/>
</dbReference>